<dbReference type="PROSITE" id="PS50089">
    <property type="entry name" value="ZF_RING_2"/>
    <property type="match status" value="1"/>
</dbReference>
<dbReference type="AlphaFoldDB" id="A0A9P1DRI5"/>
<keyword evidence="2" id="KW-0479">Metal-binding</keyword>
<dbReference type="PANTHER" id="PTHR48051:SF54">
    <property type="entry name" value="LEUCINE-RICH REPEAT-CONTAINING PROTEIN"/>
    <property type="match status" value="1"/>
</dbReference>
<sequence>MEPTTCGICETPLNPQRWAQATVPQCRHGYHLNCMLDKAQTVASDFKCKTCEEFRSSRSDGLQLLLDECSEELHKRNPTDIEFSRAEEIKTGRLMLPIRKIPSCILSMRGLRCLDVTGHPVETLPPEIGELTSLTRLVVVSSNLTELPEELCKLLYLEQLVVSCCPIRRLPEDLCNLVRLWDFYFDGNQLVEMPRKFPPLLNGIKVSGNLLKQLPDAVGTCKDVKSVRAYANQLSSLPESICNLSYATEMSLQGNRLEYLPAALGSLQQLQYLSLHDNNLRTLPASVVQLQELQWLYLYNNKLQDLPKGIGRLRRLERLLVEANPLSKASLADLALGPPLRLLGLDAAQAARHPAPPWASVGWMIPWGKLYAKLQPASQLKRKAGVEPIQGAQPPEHNDVLVVSFAASQAEPEWLGVLSQVHAGQISIAEAEAQISMENVGTFSSLFRKLHGEKSMENDGEHFASTAWLLAPPYNCRSNGEVLGDFDVLSLCDTAAQWYADATEREQLKLEDKLQKFVKDYRRVVFLGVSMGGFAALSNSHLASSVLVFGPQTDLTISHLRPGFDPEHLSRLYENLRKNVRAAVSSGVQFQYHVGIEEHLAYARRLPLPRSSIFIHPIEGRIARLLERVGILWPLLVRTLAQEQRIARGAVPADSLPKDPAPEGDYAWDLNDTEENLVLGMWGRGGKLTTCRIAAKQLCRLCCFAPRAHDWFCSQCLAHNVSKANQCRSCGDQSAPVATVAESWRPNNGRSGQNRLAIRQNHGPLATLTKVISRFASVRGLAIVAFLALLAQFLRRRSRGLKL</sequence>
<feature type="domain" description="RING-type" evidence="8">
    <location>
        <begin position="6"/>
        <end position="52"/>
    </location>
</feature>
<dbReference type="OrthoDB" id="428236at2759"/>
<evidence type="ECO:0000313" key="13">
    <source>
        <dbReference type="Proteomes" id="UP001152797"/>
    </source>
</evidence>
<reference evidence="11" key="2">
    <citation type="submission" date="2024-04" db="EMBL/GenBank/DDBJ databases">
        <authorList>
            <person name="Chen Y."/>
            <person name="Shah S."/>
            <person name="Dougan E. K."/>
            <person name="Thang M."/>
            <person name="Chan C."/>
        </authorList>
    </citation>
    <scope>NUCLEOTIDE SEQUENCE [LARGE SCALE GENOMIC DNA]</scope>
</reference>
<keyword evidence="1" id="KW-0433">Leucine-rich repeat</keyword>
<gene>
    <name evidence="10" type="ORF">C1SCF055_LOCUS39015</name>
</gene>
<dbReference type="InterPro" id="IPR003591">
    <property type="entry name" value="Leu-rich_rpt_typical-subtyp"/>
</dbReference>
<keyword evidence="4 6" id="KW-0863">Zinc-finger</keyword>
<accession>A0A9P1DRI5</accession>
<dbReference type="PROSITE" id="PS50199">
    <property type="entry name" value="ZF_RANBP2_2"/>
    <property type="match status" value="1"/>
</dbReference>
<comment type="caution">
    <text evidence="10">The sequence shown here is derived from an EMBL/GenBank/DDBJ whole genome shotgun (WGS) entry which is preliminary data.</text>
</comment>
<dbReference type="EMBL" id="CAMXCT010006179">
    <property type="protein sequence ID" value="CAI4014089.1"/>
    <property type="molecule type" value="Genomic_DNA"/>
</dbReference>
<reference evidence="10" key="1">
    <citation type="submission" date="2022-10" db="EMBL/GenBank/DDBJ databases">
        <authorList>
            <person name="Chen Y."/>
            <person name="Dougan E. K."/>
            <person name="Chan C."/>
            <person name="Rhodes N."/>
            <person name="Thang M."/>
        </authorList>
    </citation>
    <scope>NUCLEOTIDE SEQUENCE</scope>
</reference>
<keyword evidence="3" id="KW-0677">Repeat</keyword>
<feature type="domain" description="RanBP2-type" evidence="9">
    <location>
        <begin position="707"/>
        <end position="736"/>
    </location>
</feature>
<dbReference type="GO" id="GO:0005737">
    <property type="term" value="C:cytoplasm"/>
    <property type="evidence" value="ECO:0007669"/>
    <property type="project" value="TreeGrafter"/>
</dbReference>
<evidence type="ECO:0000313" key="10">
    <source>
        <dbReference type="EMBL" id="CAI4014089.1"/>
    </source>
</evidence>
<dbReference type="GO" id="GO:0008270">
    <property type="term" value="F:zinc ion binding"/>
    <property type="evidence" value="ECO:0007669"/>
    <property type="project" value="UniProtKB-KW"/>
</dbReference>
<keyword evidence="13" id="KW-1185">Reference proteome</keyword>
<dbReference type="PROSITE" id="PS01358">
    <property type="entry name" value="ZF_RANBP2_1"/>
    <property type="match status" value="1"/>
</dbReference>
<keyword evidence="5" id="KW-0862">Zinc</keyword>
<dbReference type="SUPFAM" id="SSF52058">
    <property type="entry name" value="L domain-like"/>
    <property type="match status" value="1"/>
</dbReference>
<dbReference type="EMBL" id="CAMXCT030006179">
    <property type="protein sequence ID" value="CAL4801401.1"/>
    <property type="molecule type" value="Genomic_DNA"/>
</dbReference>
<dbReference type="Pfam" id="PF23598">
    <property type="entry name" value="LRR_14"/>
    <property type="match status" value="1"/>
</dbReference>
<dbReference type="PANTHER" id="PTHR48051">
    <property type="match status" value="1"/>
</dbReference>
<keyword evidence="7" id="KW-0812">Transmembrane</keyword>
<evidence type="ECO:0000256" key="6">
    <source>
        <dbReference type="PROSITE-ProRule" id="PRU00322"/>
    </source>
</evidence>
<keyword evidence="7" id="KW-0472">Membrane</keyword>
<name>A0A9P1DRI5_9DINO</name>
<dbReference type="PROSITE" id="PS51450">
    <property type="entry name" value="LRR"/>
    <property type="match status" value="2"/>
</dbReference>
<dbReference type="InterPro" id="IPR050216">
    <property type="entry name" value="LRR_domain-containing"/>
</dbReference>
<protein>
    <submittedName>
        <fullName evidence="12">RanBP2-type domain-containing protein</fullName>
    </submittedName>
</protein>
<evidence type="ECO:0000313" key="12">
    <source>
        <dbReference type="EMBL" id="CAL4801401.1"/>
    </source>
</evidence>
<evidence type="ECO:0000259" key="8">
    <source>
        <dbReference type="PROSITE" id="PS50089"/>
    </source>
</evidence>
<dbReference type="SMART" id="SM00369">
    <property type="entry name" value="LRR_TYP"/>
    <property type="match status" value="4"/>
</dbReference>
<evidence type="ECO:0000256" key="3">
    <source>
        <dbReference type="ARBA" id="ARBA00022737"/>
    </source>
</evidence>
<evidence type="ECO:0000256" key="7">
    <source>
        <dbReference type="SAM" id="Phobius"/>
    </source>
</evidence>
<evidence type="ECO:0000256" key="4">
    <source>
        <dbReference type="ARBA" id="ARBA00022771"/>
    </source>
</evidence>
<dbReference type="Gene3D" id="3.80.10.10">
    <property type="entry name" value="Ribonuclease Inhibitor"/>
    <property type="match status" value="1"/>
</dbReference>
<dbReference type="Proteomes" id="UP001152797">
    <property type="component" value="Unassembled WGS sequence"/>
</dbReference>
<dbReference type="InterPro" id="IPR001841">
    <property type="entry name" value="Znf_RING"/>
</dbReference>
<evidence type="ECO:0000256" key="2">
    <source>
        <dbReference type="ARBA" id="ARBA00022723"/>
    </source>
</evidence>
<evidence type="ECO:0000256" key="1">
    <source>
        <dbReference type="ARBA" id="ARBA00022614"/>
    </source>
</evidence>
<evidence type="ECO:0000256" key="5">
    <source>
        <dbReference type="ARBA" id="ARBA00022833"/>
    </source>
</evidence>
<organism evidence="10">
    <name type="scientific">Cladocopium goreaui</name>
    <dbReference type="NCBI Taxonomy" id="2562237"/>
    <lineage>
        <taxon>Eukaryota</taxon>
        <taxon>Sar</taxon>
        <taxon>Alveolata</taxon>
        <taxon>Dinophyceae</taxon>
        <taxon>Suessiales</taxon>
        <taxon>Symbiodiniaceae</taxon>
        <taxon>Cladocopium</taxon>
    </lineage>
</organism>
<dbReference type="EMBL" id="CAMXCT020006179">
    <property type="protein sequence ID" value="CAL1167464.1"/>
    <property type="molecule type" value="Genomic_DNA"/>
</dbReference>
<dbReference type="InterPro" id="IPR055414">
    <property type="entry name" value="LRR_R13L4/SHOC2-like"/>
</dbReference>
<keyword evidence="7" id="KW-1133">Transmembrane helix</keyword>
<evidence type="ECO:0000313" key="11">
    <source>
        <dbReference type="EMBL" id="CAL1167464.1"/>
    </source>
</evidence>
<proteinExistence type="predicted"/>
<feature type="transmembrane region" description="Helical" evidence="7">
    <location>
        <begin position="775"/>
        <end position="794"/>
    </location>
</feature>
<dbReference type="InterPro" id="IPR001611">
    <property type="entry name" value="Leu-rich_rpt"/>
</dbReference>
<dbReference type="InterPro" id="IPR032675">
    <property type="entry name" value="LRR_dom_sf"/>
</dbReference>
<dbReference type="SMART" id="SM00364">
    <property type="entry name" value="LRR_BAC"/>
    <property type="match status" value="4"/>
</dbReference>
<dbReference type="InterPro" id="IPR001876">
    <property type="entry name" value="Znf_RanBP2"/>
</dbReference>
<evidence type="ECO:0000259" key="9">
    <source>
        <dbReference type="PROSITE" id="PS50199"/>
    </source>
</evidence>